<dbReference type="InterPro" id="IPR057326">
    <property type="entry name" value="KR_dom"/>
</dbReference>
<dbReference type="SMART" id="SM01294">
    <property type="entry name" value="PKS_PP_betabranch"/>
    <property type="match status" value="1"/>
</dbReference>
<dbReference type="Gene3D" id="6.10.140.1830">
    <property type="match status" value="1"/>
</dbReference>
<dbReference type="Gene3D" id="3.40.366.10">
    <property type="entry name" value="Malonyl-Coenzyme A Acyl Carrier Protein, domain 2"/>
    <property type="match status" value="1"/>
</dbReference>
<evidence type="ECO:0000256" key="3">
    <source>
        <dbReference type="ARBA" id="ARBA00022679"/>
    </source>
</evidence>
<dbReference type="SUPFAM" id="SSF52151">
    <property type="entry name" value="FabD/lysophospholipase-like"/>
    <property type="match status" value="1"/>
</dbReference>
<keyword evidence="5" id="KW-0511">Multifunctional enzyme</keyword>
<dbReference type="SMART" id="SM00822">
    <property type="entry name" value="PKS_KR"/>
    <property type="match status" value="1"/>
</dbReference>
<dbReference type="Gene3D" id="1.10.1200.10">
    <property type="entry name" value="ACP-like"/>
    <property type="match status" value="1"/>
</dbReference>
<sequence length="1598" mass="165862">MDAVGDFPTDRGWDLTALFDTETGQAGTSATRQGGFVHDVDEFDAGLFGISPREALAMDPQQRLLLESSWEAFEQAGIAPLSLRGEQVGVFIGAAASNYGVGPASADARGEVEGHLLTGTASSVASGRIAYTFGLEGPAMTVDTACSSSLVALHLAVQALRSGECDMALAGGATVMATPGIFTEFSRQNGVAANGRCKSFSADADGTGWAEGAGVLIVERLSEARRRGHEVLAVVRGSAVNQDGASNGLTAPNGPSQQRVIRQALENAGLTTADVDAVEAHGTGTALGDPIEAQALLATYGQDRTEGNPLWLGSIKSNIGHAQSAAGMASVIKMVMAMRHGVLPRTLHVDEPSPHIDWASGAVELLTENRPWPRTARPRRAGVSSFGVSGTNAHVLLEGAPERQYAPAEEQPARTAPAYLPWLLSARSEDALRAQAGRLHALLARDPALSVEGVALSLATTRTALSHRAVVLAPDADGFAHALAALAQGRREDTVALGTAEPGGIAFLFTGQGAQRAGMGRDLYEAFPVFAQALDAVLERLDGRLERPLRDVLFGDGEWIDQTVYTQAGLFALEVALFRLLESWGVTPDFLLGHSIGELAAAHVAGVLSLDDACTLVAARGRLMQALPPGGAMLAVEGEESEVVEVLASYEGRVSIAAVNGPTSVVVSGDADAVAELESTWREAGRRVKRLTVSHAFHSPRMDAMLDEFAAVARKVTFHAPQLPIVSNATGKLADADRIQTPEYWVRHVREAVRFADGIRYLHAQGVTRLLELGPDGVLSAMAQQSIDVTAIPVLRGDRDEVRTLFTALATVHVHGAGVDWAAVLAPYSGRKVALPTYPFQRRRFWLATDAMTAETGGRTGAGPTVVDSAEAAFWAAVESEDLASVASTLKIGLGEGPGDGAGLSSVLPALSAWRRERQDLTAVDAWRYRVTWTSVTPAPEVSAPGTWIAVTSAEHGPDAGSGVVAALREHGGRVFEVTVGADADRATLTGLLKETADRAGGDVTGVLSLLASTATPAATTSVLTTATPLDRSLLLVQALGDAALGAPLWCLTSGAVAVGPAEAPTSPDSAQLWGLGRVVALEHPDRWGGLVDVPAALDGRTAARLVAVLTAGTGEDQVAVRDAGVFARRLEHAAPAEATAQDAPWRPGGTVLITGGTGGLGGQVARRLAARGAVHLVLTSRRGPDAPGATELVAELRGLGVEVTVVACDVSDRDALAGVLARHPVTAVIHTAGATGSTPLAELTADELAGTLRAKVAGARNLHELLAGADLDAFVLFSSIAGVWGSGGQAAYAASNAYLDALAAQRRAEGLPATSVAWGPWADAGMATSEEAAAYLRRRGLGALEPRLGIRAFELAVAAQDPCVTVADVDWERFFPLFTSARPSPFLGELPEARALTAPPGTHAGTAHAGTRSPGADGGRGLTEQGQRLASATGAARERMLLELVRGEAASVLGHDSAAALPATVAFSDLGLDSLTAVEIRNRLTEATGLAQPSTLVFDYPTPAALAAYLSTELGGEGDADSAAEPEDDARIRRTLASLPLSRLREAGVLDVLLQLAEAADPRTEQDLETDPESIDDIDGMDVDALIETALGNNTDF</sequence>
<dbReference type="Pfam" id="PF16197">
    <property type="entry name" value="KAsynt_C_assoc"/>
    <property type="match status" value="1"/>
</dbReference>
<dbReference type="SUPFAM" id="SSF51735">
    <property type="entry name" value="NAD(P)-binding Rossmann-fold domains"/>
    <property type="match status" value="2"/>
</dbReference>
<keyword evidence="1" id="KW-0596">Phosphopantetheine</keyword>
<evidence type="ECO:0000313" key="11">
    <source>
        <dbReference type="Proteomes" id="UP000671836"/>
    </source>
</evidence>
<keyword evidence="4" id="KW-0045">Antibiotic biosynthesis</keyword>
<evidence type="ECO:0000259" key="9">
    <source>
        <dbReference type="PROSITE" id="PS52004"/>
    </source>
</evidence>
<dbReference type="Pfam" id="PF00109">
    <property type="entry name" value="ketoacyl-synt"/>
    <property type="match status" value="1"/>
</dbReference>
<dbReference type="InterPro" id="IPR001227">
    <property type="entry name" value="Ac_transferase_dom_sf"/>
</dbReference>
<keyword evidence="6" id="KW-0012">Acyltransferase</keyword>
<organism evidence="10 11">
    <name type="scientific">Streptomyces griseocarneus</name>
    <dbReference type="NCBI Taxonomy" id="51201"/>
    <lineage>
        <taxon>Bacteria</taxon>
        <taxon>Bacillati</taxon>
        <taxon>Actinomycetota</taxon>
        <taxon>Actinomycetes</taxon>
        <taxon>Kitasatosporales</taxon>
        <taxon>Streptomycetaceae</taxon>
        <taxon>Streptomyces</taxon>
    </lineage>
</organism>
<dbReference type="CDD" id="cd00833">
    <property type="entry name" value="PKS"/>
    <property type="match status" value="1"/>
</dbReference>
<dbReference type="InterPro" id="IPR014043">
    <property type="entry name" value="Acyl_transferase_dom"/>
</dbReference>
<dbReference type="PANTHER" id="PTHR43775:SF51">
    <property type="entry name" value="INACTIVE PHENOLPHTHIOCEROL SYNTHESIS POLYKETIDE SYNTHASE TYPE I PKS1-RELATED"/>
    <property type="match status" value="1"/>
</dbReference>
<dbReference type="InterPro" id="IPR009081">
    <property type="entry name" value="PP-bd_ACP"/>
</dbReference>
<dbReference type="NCBIfam" id="NF045894">
    <property type="entry name" value="PKS_plus_SDR"/>
    <property type="match status" value="1"/>
</dbReference>
<dbReference type="InterPro" id="IPR014031">
    <property type="entry name" value="Ketoacyl_synth_C"/>
</dbReference>
<evidence type="ECO:0000256" key="2">
    <source>
        <dbReference type="ARBA" id="ARBA00022553"/>
    </source>
</evidence>
<dbReference type="InterPro" id="IPR006162">
    <property type="entry name" value="Ppantetheine_attach_site"/>
</dbReference>
<protein>
    <submittedName>
        <fullName evidence="10">SDR family NAD(P)-dependent oxidoreductase</fullName>
    </submittedName>
</protein>
<dbReference type="Pfam" id="PF00698">
    <property type="entry name" value="Acyl_transf_1"/>
    <property type="match status" value="1"/>
</dbReference>
<accession>A0ABX7RSJ0</accession>
<gene>
    <name evidence="10" type="ORF">J3S04_04690</name>
</gene>
<dbReference type="Gene3D" id="3.40.47.10">
    <property type="match status" value="1"/>
</dbReference>
<dbReference type="InterPro" id="IPR013968">
    <property type="entry name" value="PKS_KR"/>
</dbReference>
<keyword evidence="2" id="KW-0597">Phosphoprotein</keyword>
<name>A0ABX7RSJ0_9ACTN</name>
<dbReference type="PROSITE" id="PS00606">
    <property type="entry name" value="KS3_1"/>
    <property type="match status" value="1"/>
</dbReference>
<feature type="region of interest" description="Disordered" evidence="7">
    <location>
        <begin position="1397"/>
        <end position="1431"/>
    </location>
</feature>
<evidence type="ECO:0000256" key="4">
    <source>
        <dbReference type="ARBA" id="ARBA00023194"/>
    </source>
</evidence>
<dbReference type="Gene3D" id="3.40.50.720">
    <property type="entry name" value="NAD(P)-binding Rossmann-like Domain"/>
    <property type="match status" value="1"/>
</dbReference>
<evidence type="ECO:0000256" key="5">
    <source>
        <dbReference type="ARBA" id="ARBA00023268"/>
    </source>
</evidence>
<dbReference type="Pfam" id="PF02801">
    <property type="entry name" value="Ketoacyl-synt_C"/>
    <property type="match status" value="1"/>
</dbReference>
<evidence type="ECO:0000313" key="10">
    <source>
        <dbReference type="EMBL" id="QSY50328.1"/>
    </source>
</evidence>
<dbReference type="SMART" id="SM00823">
    <property type="entry name" value="PKS_PP"/>
    <property type="match status" value="1"/>
</dbReference>
<dbReference type="CDD" id="cd08952">
    <property type="entry name" value="KR_1_SDR_x"/>
    <property type="match status" value="1"/>
</dbReference>
<evidence type="ECO:0000256" key="1">
    <source>
        <dbReference type="ARBA" id="ARBA00022450"/>
    </source>
</evidence>
<dbReference type="PROSITE" id="PS50075">
    <property type="entry name" value="CARRIER"/>
    <property type="match status" value="1"/>
</dbReference>
<dbReference type="PANTHER" id="PTHR43775">
    <property type="entry name" value="FATTY ACID SYNTHASE"/>
    <property type="match status" value="1"/>
</dbReference>
<dbReference type="SMART" id="SM00825">
    <property type="entry name" value="PKS_KS"/>
    <property type="match status" value="1"/>
</dbReference>
<dbReference type="InterPro" id="IPR041618">
    <property type="entry name" value="PKS_DE"/>
</dbReference>
<dbReference type="Pfam" id="PF00550">
    <property type="entry name" value="PP-binding"/>
    <property type="match status" value="1"/>
</dbReference>
<dbReference type="InterPro" id="IPR018201">
    <property type="entry name" value="Ketoacyl_synth_AS"/>
</dbReference>
<dbReference type="Proteomes" id="UP000671836">
    <property type="component" value="Chromosome"/>
</dbReference>
<dbReference type="InterPro" id="IPR020806">
    <property type="entry name" value="PKS_PP-bd"/>
</dbReference>
<dbReference type="SUPFAM" id="SSF55048">
    <property type="entry name" value="Probable ACP-binding domain of malonyl-CoA ACP transacylase"/>
    <property type="match status" value="1"/>
</dbReference>
<dbReference type="PROSITE" id="PS00012">
    <property type="entry name" value="PHOSPHOPANTETHEINE"/>
    <property type="match status" value="1"/>
</dbReference>
<reference evidence="10 11" key="1">
    <citation type="submission" date="2021-03" db="EMBL/GenBank/DDBJ databases">
        <title>Streptomyces strains.</title>
        <authorList>
            <person name="Lund M.B."/>
            <person name="Toerring T."/>
        </authorList>
    </citation>
    <scope>NUCLEOTIDE SEQUENCE [LARGE SCALE GENOMIC DNA]</scope>
    <source>
        <strain evidence="10 11">KCC S-1010</strain>
    </source>
</reference>
<dbReference type="PROSITE" id="PS52004">
    <property type="entry name" value="KS3_2"/>
    <property type="match status" value="1"/>
</dbReference>
<dbReference type="InterPro" id="IPR016035">
    <property type="entry name" value="Acyl_Trfase/lysoPLipase"/>
</dbReference>
<dbReference type="Pfam" id="PF18369">
    <property type="entry name" value="PKS_DE"/>
    <property type="match status" value="1"/>
</dbReference>
<dbReference type="Gene3D" id="3.30.70.3290">
    <property type="match status" value="1"/>
</dbReference>
<dbReference type="InterPro" id="IPR016039">
    <property type="entry name" value="Thiolase-like"/>
</dbReference>
<dbReference type="InterPro" id="IPR036291">
    <property type="entry name" value="NAD(P)-bd_dom_sf"/>
</dbReference>
<keyword evidence="11" id="KW-1185">Reference proteome</keyword>
<dbReference type="SUPFAM" id="SSF53901">
    <property type="entry name" value="Thiolase-like"/>
    <property type="match status" value="1"/>
</dbReference>
<dbReference type="SMART" id="SM00827">
    <property type="entry name" value="PKS_AT"/>
    <property type="match status" value="1"/>
</dbReference>
<dbReference type="Pfam" id="PF08659">
    <property type="entry name" value="KR"/>
    <property type="match status" value="1"/>
</dbReference>
<evidence type="ECO:0000259" key="8">
    <source>
        <dbReference type="PROSITE" id="PS50075"/>
    </source>
</evidence>
<evidence type="ECO:0000256" key="7">
    <source>
        <dbReference type="SAM" id="MobiDB-lite"/>
    </source>
</evidence>
<proteinExistence type="predicted"/>
<dbReference type="InterPro" id="IPR020841">
    <property type="entry name" value="PKS_Beta-ketoAc_synthase_dom"/>
</dbReference>
<dbReference type="EMBL" id="CP071595">
    <property type="protein sequence ID" value="QSY50328.1"/>
    <property type="molecule type" value="Genomic_DNA"/>
</dbReference>
<dbReference type="InterPro" id="IPR016036">
    <property type="entry name" value="Malonyl_transacylase_ACP-bd"/>
</dbReference>
<dbReference type="InterPro" id="IPR014030">
    <property type="entry name" value="Ketoacyl_synth_N"/>
</dbReference>
<feature type="domain" description="Ketosynthase family 3 (KS3)" evidence="9">
    <location>
        <begin position="1"/>
        <end position="399"/>
    </location>
</feature>
<dbReference type="InterPro" id="IPR036736">
    <property type="entry name" value="ACP-like_sf"/>
</dbReference>
<dbReference type="InterPro" id="IPR050091">
    <property type="entry name" value="PKS_NRPS_Biosynth_Enz"/>
</dbReference>
<dbReference type="InterPro" id="IPR032821">
    <property type="entry name" value="PKS_assoc"/>
</dbReference>
<feature type="domain" description="Carrier" evidence="8">
    <location>
        <begin position="1440"/>
        <end position="1515"/>
    </location>
</feature>
<keyword evidence="3" id="KW-0808">Transferase</keyword>
<dbReference type="SUPFAM" id="SSF47336">
    <property type="entry name" value="ACP-like"/>
    <property type="match status" value="1"/>
</dbReference>
<evidence type="ECO:0000256" key="6">
    <source>
        <dbReference type="ARBA" id="ARBA00023315"/>
    </source>
</evidence>